<protein>
    <submittedName>
        <fullName evidence="5">Histidine kinase</fullName>
    </submittedName>
</protein>
<dbReference type="GeneID" id="58718403"/>
<sequence>MIPIYICEDDTMQREEIASYIEDYIKIEHKDMHIQLKTESPDKLLESIQKKHEPGLYFLDVALKTQSINGFELAKEIRKNDPRGFIVFITSHSEMSYLTFTYKIEAMDYIIKDDYKNIQRRVIECIQSVTKRVKNNDKPGKYLTIKTDDRILHEPLENILFIETSSRAHRIILHSKKRKIEFYGKIKEIAAKLDQRFIRTHRSFLVNKDHIKEVDLAKGIVYMNNGQKCLLSTRMRKNLE</sequence>
<dbReference type="RefSeq" id="WP_036087464.1">
    <property type="nucleotide sequence ID" value="NZ_CBCSHQ010000003.1"/>
</dbReference>
<keyword evidence="1" id="KW-0963">Cytoplasm</keyword>
<evidence type="ECO:0000256" key="1">
    <source>
        <dbReference type="ARBA" id="ARBA00022490"/>
    </source>
</evidence>
<keyword evidence="5" id="KW-0808">Transferase</keyword>
<gene>
    <name evidence="5" type="ORF">EP57_13735</name>
</gene>
<dbReference type="SUPFAM" id="SSF52172">
    <property type="entry name" value="CheY-like"/>
    <property type="match status" value="1"/>
</dbReference>
<dbReference type="PANTHER" id="PTHR37299:SF3">
    <property type="entry name" value="STAGE 0 SPORULATION PROTEIN A HOMOLOG"/>
    <property type="match status" value="1"/>
</dbReference>
<keyword evidence="3" id="KW-0010">Activator</keyword>
<dbReference type="InterPro" id="IPR007492">
    <property type="entry name" value="LytTR_DNA-bd_dom"/>
</dbReference>
<reference evidence="5 6" key="1">
    <citation type="submission" date="2014-05" db="EMBL/GenBank/DDBJ databases">
        <title>Novel Listeriaceae from food processing environments.</title>
        <authorList>
            <person name="den Bakker H.C."/>
        </authorList>
    </citation>
    <scope>NUCLEOTIDE SEQUENCE [LARGE SCALE GENOMIC DNA]</scope>
    <source>
        <strain evidence="5 6">FSL A5-0281</strain>
    </source>
</reference>
<dbReference type="GO" id="GO:0016301">
    <property type="term" value="F:kinase activity"/>
    <property type="evidence" value="ECO:0007669"/>
    <property type="project" value="UniProtKB-KW"/>
</dbReference>
<dbReference type="InterPro" id="IPR001789">
    <property type="entry name" value="Sig_transdc_resp-reg_receiver"/>
</dbReference>
<name>A0A099W4K2_9LIST</name>
<keyword evidence="6" id="KW-1185">Reference proteome</keyword>
<keyword evidence="5" id="KW-0418">Kinase</keyword>
<dbReference type="PANTHER" id="PTHR37299">
    <property type="entry name" value="TRANSCRIPTIONAL REGULATOR-RELATED"/>
    <property type="match status" value="1"/>
</dbReference>
<dbReference type="Gene3D" id="2.40.50.1020">
    <property type="entry name" value="LytTr DNA-binding domain"/>
    <property type="match status" value="1"/>
</dbReference>
<evidence type="ECO:0000256" key="4">
    <source>
        <dbReference type="ARBA" id="ARBA00037164"/>
    </source>
</evidence>
<dbReference type="Pfam" id="PF04397">
    <property type="entry name" value="LytTR"/>
    <property type="match status" value="1"/>
</dbReference>
<evidence type="ECO:0000256" key="2">
    <source>
        <dbReference type="ARBA" id="ARBA00023012"/>
    </source>
</evidence>
<dbReference type="EMBL" id="JNFA01000028">
    <property type="protein sequence ID" value="KGL38990.1"/>
    <property type="molecule type" value="Genomic_DNA"/>
</dbReference>
<evidence type="ECO:0000313" key="5">
    <source>
        <dbReference type="EMBL" id="KGL38990.1"/>
    </source>
</evidence>
<comment type="function">
    <text evidence="4">Required for high-level post-exponential phase expression of a series of secreted proteins.</text>
</comment>
<dbReference type="STRING" id="1552123.EP57_13735"/>
<dbReference type="PROSITE" id="PS50110">
    <property type="entry name" value="RESPONSE_REGULATORY"/>
    <property type="match status" value="1"/>
</dbReference>
<dbReference type="InterPro" id="IPR011006">
    <property type="entry name" value="CheY-like_superfamily"/>
</dbReference>
<dbReference type="GO" id="GO:0000156">
    <property type="term" value="F:phosphorelay response regulator activity"/>
    <property type="evidence" value="ECO:0007669"/>
    <property type="project" value="InterPro"/>
</dbReference>
<dbReference type="SMART" id="SM00448">
    <property type="entry name" value="REC"/>
    <property type="match status" value="1"/>
</dbReference>
<evidence type="ECO:0000313" key="6">
    <source>
        <dbReference type="Proteomes" id="UP000029844"/>
    </source>
</evidence>
<dbReference type="CDD" id="cd17533">
    <property type="entry name" value="REC_LytTR_AgrA-like"/>
    <property type="match status" value="1"/>
</dbReference>
<dbReference type="SMART" id="SM00850">
    <property type="entry name" value="LytTR"/>
    <property type="match status" value="1"/>
</dbReference>
<dbReference type="PROSITE" id="PS50930">
    <property type="entry name" value="HTH_LYTTR"/>
    <property type="match status" value="1"/>
</dbReference>
<organism evidence="5 6">
    <name type="scientific">Listeria booriae</name>
    <dbReference type="NCBI Taxonomy" id="1552123"/>
    <lineage>
        <taxon>Bacteria</taxon>
        <taxon>Bacillati</taxon>
        <taxon>Bacillota</taxon>
        <taxon>Bacilli</taxon>
        <taxon>Bacillales</taxon>
        <taxon>Listeriaceae</taxon>
        <taxon>Listeria</taxon>
    </lineage>
</organism>
<proteinExistence type="predicted"/>
<dbReference type="InterPro" id="IPR046947">
    <property type="entry name" value="LytR-like"/>
</dbReference>
<dbReference type="OrthoDB" id="9809318at2"/>
<dbReference type="AlphaFoldDB" id="A0A099W4K2"/>
<evidence type="ECO:0000256" key="3">
    <source>
        <dbReference type="ARBA" id="ARBA00023159"/>
    </source>
</evidence>
<dbReference type="Pfam" id="PF00072">
    <property type="entry name" value="Response_reg"/>
    <property type="match status" value="1"/>
</dbReference>
<dbReference type="eggNOG" id="COG3279">
    <property type="taxonomic scope" value="Bacteria"/>
</dbReference>
<dbReference type="Proteomes" id="UP000029844">
    <property type="component" value="Unassembled WGS sequence"/>
</dbReference>
<comment type="caution">
    <text evidence="5">The sequence shown here is derived from an EMBL/GenBank/DDBJ whole genome shotgun (WGS) entry which is preliminary data.</text>
</comment>
<accession>A0A099W4K2</accession>
<keyword evidence="2" id="KW-0902">Two-component regulatory system</keyword>
<dbReference type="GO" id="GO:0003677">
    <property type="term" value="F:DNA binding"/>
    <property type="evidence" value="ECO:0007669"/>
    <property type="project" value="InterPro"/>
</dbReference>
<dbReference type="Gene3D" id="3.40.50.2300">
    <property type="match status" value="1"/>
</dbReference>